<dbReference type="Proteomes" id="UP000282084">
    <property type="component" value="Unassembled WGS sequence"/>
</dbReference>
<dbReference type="InterPro" id="IPR002491">
    <property type="entry name" value="ABC_transptr_periplasmic_BD"/>
</dbReference>
<dbReference type="InterPro" id="IPR051313">
    <property type="entry name" value="Bact_iron-sidero_bind"/>
</dbReference>
<proteinExistence type="inferred from homology"/>
<evidence type="ECO:0000259" key="6">
    <source>
        <dbReference type="PROSITE" id="PS50983"/>
    </source>
</evidence>
<evidence type="ECO:0000256" key="2">
    <source>
        <dbReference type="ARBA" id="ARBA00008814"/>
    </source>
</evidence>
<dbReference type="GO" id="GO:0030288">
    <property type="term" value="C:outer membrane-bounded periplasmic space"/>
    <property type="evidence" value="ECO:0007669"/>
    <property type="project" value="TreeGrafter"/>
</dbReference>
<evidence type="ECO:0000256" key="3">
    <source>
        <dbReference type="ARBA" id="ARBA00022448"/>
    </source>
</evidence>
<reference evidence="7 8" key="1">
    <citation type="submission" date="2018-10" db="EMBL/GenBank/DDBJ databases">
        <title>Sequencing the genomes of 1000 actinobacteria strains.</title>
        <authorList>
            <person name="Klenk H.-P."/>
        </authorList>
    </citation>
    <scope>NUCLEOTIDE SEQUENCE [LARGE SCALE GENOMIC DNA]</scope>
    <source>
        <strain evidence="7 8">DSM 43800</strain>
    </source>
</reference>
<dbReference type="PROSITE" id="PS51257">
    <property type="entry name" value="PROKAR_LIPOPROTEIN"/>
    <property type="match status" value="1"/>
</dbReference>
<feature type="domain" description="Fe/B12 periplasmic-binding" evidence="6">
    <location>
        <begin position="62"/>
        <end position="324"/>
    </location>
</feature>
<evidence type="ECO:0000256" key="5">
    <source>
        <dbReference type="SAM" id="SignalP"/>
    </source>
</evidence>
<comment type="caution">
    <text evidence="7">The sequence shown here is derived from an EMBL/GenBank/DDBJ whole genome shotgun (WGS) entry which is preliminary data.</text>
</comment>
<keyword evidence="4 5" id="KW-0732">Signal</keyword>
<comment type="similarity">
    <text evidence="2">Belongs to the bacterial solute-binding protein 8 family.</text>
</comment>
<sequence>MRTLALVAAAAVAACAAACNTAPAEETPSATPIVRTAAPLEPALSVTDPRGARITLPEPAERIVCLNGLCDDLVADLGLTPVGTSNAALITHPALLGAAGEAVPVVPGTFGGEDVEAIAGFRPDLVIGLPGVHDALRPAIEKFAPLWTAEPATWEESVGYLRALGALTGRTDQAVRAEERFRAHLADAVGKTHANGQSARKVLLMYGSVDSIGVDTTASLKGHLLGQLFGYPFPAKGSDVDTANNYSVEELLAKQPDVIFVYSLLFAAEDRTLSSRLADNPVWRQIPAVQQQRVHEMHAKLWGSGRGLRSLTAVVDEAVAKVPA</sequence>
<organism evidence="7 8">
    <name type="scientific">Saccharothrix australiensis</name>
    <dbReference type="NCBI Taxonomy" id="2072"/>
    <lineage>
        <taxon>Bacteria</taxon>
        <taxon>Bacillati</taxon>
        <taxon>Actinomycetota</taxon>
        <taxon>Actinomycetes</taxon>
        <taxon>Pseudonocardiales</taxon>
        <taxon>Pseudonocardiaceae</taxon>
        <taxon>Saccharothrix</taxon>
    </lineage>
</organism>
<keyword evidence="8" id="KW-1185">Reference proteome</keyword>
<evidence type="ECO:0000256" key="1">
    <source>
        <dbReference type="ARBA" id="ARBA00004196"/>
    </source>
</evidence>
<protein>
    <submittedName>
        <fullName evidence="7">Iron complex transport system substrate-binding protein</fullName>
    </submittedName>
</protein>
<evidence type="ECO:0000256" key="4">
    <source>
        <dbReference type="ARBA" id="ARBA00022729"/>
    </source>
</evidence>
<dbReference type="RefSeq" id="WP_121007512.1">
    <property type="nucleotide sequence ID" value="NZ_RBXO01000001.1"/>
</dbReference>
<gene>
    <name evidence="7" type="ORF">C8E97_4551</name>
</gene>
<dbReference type="PROSITE" id="PS50983">
    <property type="entry name" value="FE_B12_PBP"/>
    <property type="match status" value="1"/>
</dbReference>
<evidence type="ECO:0000313" key="7">
    <source>
        <dbReference type="EMBL" id="RKT55863.1"/>
    </source>
</evidence>
<dbReference type="OrthoDB" id="6495095at2"/>
<feature type="signal peptide" evidence="5">
    <location>
        <begin position="1"/>
        <end position="24"/>
    </location>
</feature>
<dbReference type="PANTHER" id="PTHR30532:SF1">
    <property type="entry name" value="IRON(3+)-HYDROXAMATE-BINDING PROTEIN FHUD"/>
    <property type="match status" value="1"/>
</dbReference>
<comment type="subcellular location">
    <subcellularLocation>
        <location evidence="1">Cell envelope</location>
    </subcellularLocation>
</comment>
<keyword evidence="3" id="KW-0813">Transport</keyword>
<feature type="chain" id="PRO_5019726090" evidence="5">
    <location>
        <begin position="25"/>
        <end position="324"/>
    </location>
</feature>
<dbReference type="SUPFAM" id="SSF53807">
    <property type="entry name" value="Helical backbone' metal receptor"/>
    <property type="match status" value="1"/>
</dbReference>
<dbReference type="AlphaFoldDB" id="A0A495W5C5"/>
<name>A0A495W5C5_9PSEU</name>
<evidence type="ECO:0000313" key="8">
    <source>
        <dbReference type="Proteomes" id="UP000282084"/>
    </source>
</evidence>
<accession>A0A495W5C5</accession>
<dbReference type="EMBL" id="RBXO01000001">
    <property type="protein sequence ID" value="RKT55863.1"/>
    <property type="molecule type" value="Genomic_DNA"/>
</dbReference>
<dbReference type="Pfam" id="PF01497">
    <property type="entry name" value="Peripla_BP_2"/>
    <property type="match status" value="1"/>
</dbReference>
<dbReference type="Gene3D" id="3.40.50.1980">
    <property type="entry name" value="Nitrogenase molybdenum iron protein domain"/>
    <property type="match status" value="2"/>
</dbReference>
<dbReference type="GO" id="GO:1901678">
    <property type="term" value="P:iron coordination entity transport"/>
    <property type="evidence" value="ECO:0007669"/>
    <property type="project" value="UniProtKB-ARBA"/>
</dbReference>
<dbReference type="PANTHER" id="PTHR30532">
    <property type="entry name" value="IRON III DICITRATE-BINDING PERIPLASMIC PROTEIN"/>
    <property type="match status" value="1"/>
</dbReference>